<dbReference type="PROSITE" id="PS50919">
    <property type="entry name" value="MIR"/>
    <property type="match status" value="2"/>
</dbReference>
<evidence type="ECO:0000313" key="6">
    <source>
        <dbReference type="Proteomes" id="UP000070444"/>
    </source>
</evidence>
<evidence type="ECO:0000256" key="3">
    <source>
        <dbReference type="SAM" id="MobiDB-lite"/>
    </source>
</evidence>
<dbReference type="AlphaFoldDB" id="A0A137P7E6"/>
<dbReference type="PANTHER" id="PTHR46809:SF2">
    <property type="entry name" value="GH21273P"/>
    <property type="match status" value="1"/>
</dbReference>
<protein>
    <recommendedName>
        <fullName evidence="4">MIR domain-containing protein</fullName>
    </recommendedName>
</protein>
<feature type="region of interest" description="Disordered" evidence="3">
    <location>
        <begin position="95"/>
        <end position="117"/>
    </location>
</feature>
<sequence length="190" mass="21208">MTWQVHPHVGDDHRVHIGSKICLKHLATGKHVRSSNASYPSGSGQQVIYAPANQPEHEDWWQVLGPEHQGNIGDVIRYGNEVRIHHMATSKWLHSHSIKSPSSGQNEVSAYGNEQQSDENDIWIVEKADGGSNNDEWNANDVFILKHKSTGAYLHSHNIQIDIGGLVGNEVTTFDGQREDENNQFGTRFG</sequence>
<keyword evidence="1" id="KW-0732">Signal</keyword>
<feature type="compositionally biased region" description="Polar residues" evidence="3">
    <location>
        <begin position="98"/>
        <end position="115"/>
    </location>
</feature>
<reference evidence="5 6" key="1">
    <citation type="journal article" date="2015" name="Genome Biol. Evol.">
        <title>Phylogenomic analyses indicate that early fungi evolved digesting cell walls of algal ancestors of land plants.</title>
        <authorList>
            <person name="Chang Y."/>
            <person name="Wang S."/>
            <person name="Sekimoto S."/>
            <person name="Aerts A.L."/>
            <person name="Choi C."/>
            <person name="Clum A."/>
            <person name="LaButti K.M."/>
            <person name="Lindquist E.A."/>
            <person name="Yee Ngan C."/>
            <person name="Ohm R.A."/>
            <person name="Salamov A.A."/>
            <person name="Grigoriev I.V."/>
            <person name="Spatafora J.W."/>
            <person name="Berbee M.L."/>
        </authorList>
    </citation>
    <scope>NUCLEOTIDE SEQUENCE [LARGE SCALE GENOMIC DNA]</scope>
    <source>
        <strain evidence="5 6">NRRL 28638</strain>
    </source>
</reference>
<dbReference type="Proteomes" id="UP000070444">
    <property type="component" value="Unassembled WGS sequence"/>
</dbReference>
<dbReference type="PANTHER" id="PTHR46809">
    <property type="entry name" value="STROMAL CELL-DERIVED FACTOR 2-LIKE PROTEIN"/>
    <property type="match status" value="1"/>
</dbReference>
<keyword evidence="6" id="KW-1185">Reference proteome</keyword>
<dbReference type="Pfam" id="PF02815">
    <property type="entry name" value="MIR"/>
    <property type="match status" value="1"/>
</dbReference>
<gene>
    <name evidence="5" type="ORF">CONCODRAFT_78615</name>
</gene>
<dbReference type="SMART" id="SM00472">
    <property type="entry name" value="MIR"/>
    <property type="match status" value="3"/>
</dbReference>
<feature type="domain" description="MIR" evidence="4">
    <location>
        <begin position="12"/>
        <end position="66"/>
    </location>
</feature>
<proteinExistence type="predicted"/>
<accession>A0A137P7E6</accession>
<evidence type="ECO:0000256" key="2">
    <source>
        <dbReference type="ARBA" id="ARBA00022737"/>
    </source>
</evidence>
<dbReference type="InterPro" id="IPR036300">
    <property type="entry name" value="MIR_dom_sf"/>
</dbReference>
<organism evidence="5 6">
    <name type="scientific">Conidiobolus coronatus (strain ATCC 28846 / CBS 209.66 / NRRL 28638)</name>
    <name type="common">Delacroixia coronata</name>
    <dbReference type="NCBI Taxonomy" id="796925"/>
    <lineage>
        <taxon>Eukaryota</taxon>
        <taxon>Fungi</taxon>
        <taxon>Fungi incertae sedis</taxon>
        <taxon>Zoopagomycota</taxon>
        <taxon>Entomophthoromycotina</taxon>
        <taxon>Entomophthoromycetes</taxon>
        <taxon>Entomophthorales</taxon>
        <taxon>Ancylistaceae</taxon>
        <taxon>Conidiobolus</taxon>
    </lineage>
</organism>
<dbReference type="SUPFAM" id="SSF82109">
    <property type="entry name" value="MIR domain"/>
    <property type="match status" value="1"/>
</dbReference>
<dbReference type="OrthoDB" id="5588846at2759"/>
<keyword evidence="2" id="KW-0677">Repeat</keyword>
<dbReference type="OMA" id="HNMTGRY"/>
<name>A0A137P7E6_CONC2</name>
<evidence type="ECO:0000313" key="5">
    <source>
        <dbReference type="EMBL" id="KXN70930.1"/>
    </source>
</evidence>
<feature type="domain" description="MIR" evidence="4">
    <location>
        <begin position="73"/>
        <end position="128"/>
    </location>
</feature>
<evidence type="ECO:0000259" key="4">
    <source>
        <dbReference type="PROSITE" id="PS50919"/>
    </source>
</evidence>
<dbReference type="Gene3D" id="2.80.10.50">
    <property type="match status" value="1"/>
</dbReference>
<dbReference type="InterPro" id="IPR016093">
    <property type="entry name" value="MIR_motif"/>
</dbReference>
<evidence type="ECO:0000256" key="1">
    <source>
        <dbReference type="ARBA" id="ARBA00022729"/>
    </source>
</evidence>
<dbReference type="EMBL" id="KQ964489">
    <property type="protein sequence ID" value="KXN70930.1"/>
    <property type="molecule type" value="Genomic_DNA"/>
</dbReference>
<dbReference type="STRING" id="796925.A0A137P7E6"/>